<protein>
    <recommendedName>
        <fullName evidence="2">BTB domain-containing protein</fullName>
    </recommendedName>
</protein>
<dbReference type="CDD" id="cd18186">
    <property type="entry name" value="BTB_POZ_ZBTB_KLHL-like"/>
    <property type="match status" value="1"/>
</dbReference>
<dbReference type="InterPro" id="IPR011333">
    <property type="entry name" value="SKP1/BTB/POZ_sf"/>
</dbReference>
<dbReference type="NCBIfam" id="NF047352">
    <property type="entry name" value="P_loop_sacsin"/>
    <property type="match status" value="1"/>
</dbReference>
<dbReference type="Gene3D" id="3.30.710.10">
    <property type="entry name" value="Potassium Channel Kv1.1, Chain A"/>
    <property type="match status" value="1"/>
</dbReference>
<dbReference type="PROSITE" id="PS50097">
    <property type="entry name" value="BTB"/>
    <property type="match status" value="1"/>
</dbReference>
<name>A0A2J6Q5Y4_9HELO</name>
<organism evidence="3 4">
    <name type="scientific">Hyaloscypha hepaticicola</name>
    <dbReference type="NCBI Taxonomy" id="2082293"/>
    <lineage>
        <taxon>Eukaryota</taxon>
        <taxon>Fungi</taxon>
        <taxon>Dikarya</taxon>
        <taxon>Ascomycota</taxon>
        <taxon>Pezizomycotina</taxon>
        <taxon>Leotiomycetes</taxon>
        <taxon>Helotiales</taxon>
        <taxon>Hyaloscyphaceae</taxon>
        <taxon>Hyaloscypha</taxon>
    </lineage>
</organism>
<proteinExistence type="predicted"/>
<dbReference type="SUPFAM" id="SSF54695">
    <property type="entry name" value="POZ domain"/>
    <property type="match status" value="1"/>
</dbReference>
<evidence type="ECO:0000256" key="1">
    <source>
        <dbReference type="SAM" id="MobiDB-lite"/>
    </source>
</evidence>
<reference evidence="3 4" key="1">
    <citation type="submission" date="2016-05" db="EMBL/GenBank/DDBJ databases">
        <title>A degradative enzymes factory behind the ericoid mycorrhizal symbiosis.</title>
        <authorList>
            <consortium name="DOE Joint Genome Institute"/>
            <person name="Martino E."/>
            <person name="Morin E."/>
            <person name="Grelet G."/>
            <person name="Kuo A."/>
            <person name="Kohler A."/>
            <person name="Daghino S."/>
            <person name="Barry K."/>
            <person name="Choi C."/>
            <person name="Cichocki N."/>
            <person name="Clum A."/>
            <person name="Copeland A."/>
            <person name="Hainaut M."/>
            <person name="Haridas S."/>
            <person name="Labutti K."/>
            <person name="Lindquist E."/>
            <person name="Lipzen A."/>
            <person name="Khouja H.-R."/>
            <person name="Murat C."/>
            <person name="Ohm R."/>
            <person name="Olson A."/>
            <person name="Spatafora J."/>
            <person name="Veneault-Fourrey C."/>
            <person name="Henrissat B."/>
            <person name="Grigoriev I."/>
            <person name="Martin F."/>
            <person name="Perotto S."/>
        </authorList>
    </citation>
    <scope>NUCLEOTIDE SEQUENCE [LARGE SCALE GENOMIC DNA]</scope>
    <source>
        <strain evidence="3 4">UAMH 7357</strain>
    </source>
</reference>
<dbReference type="GO" id="GO:0030544">
    <property type="term" value="F:Hsp70 protein binding"/>
    <property type="evidence" value="ECO:0007669"/>
    <property type="project" value="TreeGrafter"/>
</dbReference>
<dbReference type="InterPro" id="IPR000210">
    <property type="entry name" value="BTB/POZ_dom"/>
</dbReference>
<dbReference type="InterPro" id="IPR036890">
    <property type="entry name" value="HATPase_C_sf"/>
</dbReference>
<dbReference type="SUPFAM" id="SSF55874">
    <property type="entry name" value="ATPase domain of HSP90 chaperone/DNA topoisomerase II/histidine kinase"/>
    <property type="match status" value="2"/>
</dbReference>
<dbReference type="STRING" id="1745343.A0A2J6Q5Y4"/>
<evidence type="ECO:0000313" key="3">
    <source>
        <dbReference type="EMBL" id="PMD21653.1"/>
    </source>
</evidence>
<sequence>MTDLGAPSNKIVKMTPQPKGHNGQSQRLTTALRNICRDYPAGGGVLRELLQNADDAGATQVRFVLDDNTHPVGELLHHKLKQYQGPALLAYNNAIFRDEDFQSLSRLGDSLKFNDGSTTGKFGRGFNSVYNWTDSPSIVSRERLLILDPHYEWSDSAGPWFDFVESSEDLAIQNHMSAFKEVMEHLGRPLDGTVIRIPLRDQARASISEICNRETTISELSEVLKSFADEFKDTGLLFMRNIEKLEIRAAAADIQIGIQLTDVDSLRPHKSKVNDAVKEAFVSPGYSFKYSFKVAMEHKADGESIETIFLVHHSIECGLMDDTLRAWAKSQKYIPWVAIAAKLPATSSVAKGSLFTVLPLPIATNQPVHIHGLFSISPDRARLYQLDDQSAQDRNPGEWNKLLFQNLVPAAWTKLLCCLADLDAGQPSFEKWPQPRNDTRDPLNHALENVVAIIEKESLALWHTGVGYKAAASSLIDRGDESVPLRNALREAGAPVVFIPEDLRHASQNLFKGRILSPQSLCTFLRSVSNQIKSWSHQTKHEILEYLLAEPGFSGYGGLDLFLFEDGTYRSVGETNTFVHRDRLEEDLFSLEGVCNLVIRNFSASAQQALKRGCQNSNNHSGIRYRSSRDLREYCMSFVFKNVAKHGDFVKLDERAATTVAKIRTWILDRGFHIEDQEISCLWLLPVSNGYHRRIKPKKASSQVYFAPWGDIGDLMRRLDAQMTSKPLPLLDMGPSGLDSPFLSMIRKNQLTTSTLFIQDATRIVPLLQYLQRIWALVDHITDKERLLTSKVVASYSTQGLNSTDRGAAIEALSHIPIFQRVSWKAEGKKMFSVLTWTDLSCCSRTLGLLDGISPVPEINNVQFVSAPLATPFNQLFQNFALGECFDSKGVIQSFIVPAWESKKDQTWTSSCKEHLAKFVLGHFSLLSLKFQERLRRIPMIPVSQLNGEETSKFALAAELIDPSVPELTRLCFDDDEIIPKKSFLRDFNVALNGCGLKTTVDEFVAVNRIRCYASNKYPLEEVRERASRLLKSDCRWMTPPENQVASELRQLKWLPVVDLSGNLSLKASHECRSKFDRLLVGSQLPLLVISISVEWKRRLGWQGILPAKILLSQLQFGIEKNDRDIVDAVLTYISQNGLTETLANSLADLACVFVSSDLFVKPSHAFRPTTKAIASCKGLQPYLANVDTKFWRDHKELLTKINVGDKLQISDLLKVQSILESKCMLEESDVAVAIEIAKLASSIPTASLNGLKILGKDGKFHPMQDINYDDLGFWKSKEKVNLTHQDIPLSTILGLGIVGLRERSIKGLLEIEDVDDEDEFDQRENVTTRIADTLDRYPVETTFREYLANADDCEGASRISWMLDQRSHPIGKLLTPEMEKFQGSALLVHNDGVFSDDDFKGFKNVGEGSKIHDKGAIGQFGRGSQTMYHWTDVPMILSGRFLVILDPQQEVLPRNQIKGKRKPGVRLELSKLRDVCSDQLVPFEGMWDFTQALDNYPGTIFRFPFRRAKESTKSVLRNSKNVFNDTEASGLLETYFDEARVSLLFLRRIKSIDFSVHGHPDSGWSVTKVQSVDEGADLSSMSVKCQYTRKTNSESPIIGQDTWWVAVKGLLPDADRLPKTSRRSMKNVECGMAALISSILDSQNPDASVPKVIQSRMFSTLPLPISSDLPVHVHATFLLSGDRQSLAIDEYGINAQEASWNKHLLQEHLPKLYLSFLEDIGPQVGQRVFSFWPQEEPPKRSCAEVLCTSFWQELPQSSQRLFPKAQPILEQSQSSSVEALDISQAVFDFLAKTQSETLAPLLMAMHVDLIRDIPGEVARRLETVPGVKSITSPMLRALFKSAQSGTCLLKVMATDMHHQHLLEVLFDLMIPEDATEFEDLDGCHILLLADGTIDTLKFQDTDSASSSRYFVVTEDELKLFKFASRHLVTPTTRKLLARVPDSGKFNLTSLKLCDVKKLLEMKPEVPTPTEDEDKWLQEFWKYWDAHLDSSLSELSIDNLNANIFRATLNGEPLYASPARFQSLSAVVEPLMGDHKKMCDSFPNLWRFDDRFMPKSLRNNEISFNSGASFYRFIRSLRLLSGQIGIGAYVKSRLSIDDLKILQTLVISHVSKGILARESEPFPGLDNDLKSIPLWPVFHPSFPDQLVSATYAFMAGDDHLLVPWMKHASRFVLPSFLGESARHKDCLTKLGVRELAIEVLFKDYVLPMPSTLNVIYWQYYERLISAIAGIYYNSPSWSTLLPISTDIAIAADGNCELKKASQLYDHEDRIFASAFRHQAKNRFLHPSVQKHRYFWKRVGLRQLNDLINATDYIQCLQVLQLRLNAEDAQNDPDLERDLQTVLSPLIDRNFSPRDFSARDWHAISQERVFRSRTDFSSEPEYRRDAMATVAIETALPLSEVVLHEHAAVCWSQTSFVVHEPTREVLGKIAGHGNPDIDMVWRHLQYMKIISEGLKGDQIQDFLTELNLIYQYLQDHLVESTAGFGLGNSAVWLNLHTSDYSKVQLEDIESSWLGIENLVLSSSCDAGLIQAVRPGLTRFETLLRGLGCRSISYPTMTRPTLHTDRSVSKSLQQLRKEEKLLDITFSTEGKLIKAHKVVLAAMSEKWAVQFNSSRWTQEDCIKYDENTDPELYLSYHTLSTMINYAYDEDIDWKAMEVLDEDDEDTRATKLDLLLDLHMGADCWLVPTLKSQVEDKILVAGKAFVNLSNVVEIRARAEMVRAMEFERWCAEIIRENQHIVEKARSGN</sequence>
<accession>A0A2J6Q5Y4</accession>
<feature type="region of interest" description="Disordered" evidence="1">
    <location>
        <begin position="1"/>
        <end position="25"/>
    </location>
</feature>
<feature type="domain" description="BTB" evidence="2">
    <location>
        <begin position="2580"/>
        <end position="2653"/>
    </location>
</feature>
<dbReference type="SMART" id="SM00225">
    <property type="entry name" value="BTB"/>
    <property type="match status" value="1"/>
</dbReference>
<dbReference type="Pfam" id="PF00651">
    <property type="entry name" value="BTB"/>
    <property type="match status" value="1"/>
</dbReference>
<dbReference type="InterPro" id="IPR058210">
    <property type="entry name" value="SACS/Nov_dom"/>
</dbReference>
<evidence type="ECO:0000259" key="2">
    <source>
        <dbReference type="PROSITE" id="PS50097"/>
    </source>
</evidence>
<dbReference type="EMBL" id="KZ613480">
    <property type="protein sequence ID" value="PMD21653.1"/>
    <property type="molecule type" value="Genomic_DNA"/>
</dbReference>
<dbReference type="InterPro" id="IPR052972">
    <property type="entry name" value="Sacsin_chaperone_reg"/>
</dbReference>
<dbReference type="Pfam" id="PF25794">
    <property type="entry name" value="SACS"/>
    <property type="match status" value="2"/>
</dbReference>
<keyword evidence="4" id="KW-1185">Reference proteome</keyword>
<dbReference type="PANTHER" id="PTHR15600:SF42">
    <property type="entry name" value="SACSIN"/>
    <property type="match status" value="1"/>
</dbReference>
<dbReference type="PANTHER" id="PTHR15600">
    <property type="entry name" value="SACSIN"/>
    <property type="match status" value="1"/>
</dbReference>
<gene>
    <name evidence="3" type="ORF">NA56DRAFT_720040</name>
</gene>
<dbReference type="Proteomes" id="UP000235672">
    <property type="component" value="Unassembled WGS sequence"/>
</dbReference>
<dbReference type="Gene3D" id="3.30.565.10">
    <property type="entry name" value="Histidine kinase-like ATPase, C-terminal domain"/>
    <property type="match status" value="1"/>
</dbReference>
<evidence type="ECO:0000313" key="4">
    <source>
        <dbReference type="Proteomes" id="UP000235672"/>
    </source>
</evidence>
<dbReference type="OrthoDB" id="1262810at2759"/>